<reference evidence="1" key="1">
    <citation type="journal article" date="2021" name="Proc. Natl. Acad. Sci. U.S.A.">
        <title>A Catalog of Tens of Thousands of Viruses from Human Metagenomes Reveals Hidden Associations with Chronic Diseases.</title>
        <authorList>
            <person name="Tisza M.J."/>
            <person name="Buck C.B."/>
        </authorList>
    </citation>
    <scope>NUCLEOTIDE SEQUENCE</scope>
    <source>
        <strain evidence="1">CteEQ43</strain>
    </source>
</reference>
<accession>A0A8S5TD00</accession>
<proteinExistence type="predicted"/>
<sequence>MEFNPIKQKYCPYCSSVKAKSQFYPNPVLAGEHLPYCKSCAGAKYREAAKLTGSKWAALWSVCMEMGVPLIRERFNVLKQQYDEDDTKSTKNTPFATYLDLLQDARVKYRGVFDSDMQLSDFIQISDASNDIAEEDMEEKRKYWNKVWGSGYDADQCARLDDYYDAYTGDMVNMDAGQILRYRDLCKAELKKFENGSDKETTDEILKLMKLLKIDNFETAAEKSDAQIAYEKVIAMVEYSKPAEYEDLQKYIDMCGYEKDRAEDMRNLRNAIAGTRDYPDIPYDER</sequence>
<organism evidence="1">
    <name type="scientific">Siphoviridae sp. cteEQ43</name>
    <dbReference type="NCBI Taxonomy" id="2827905"/>
    <lineage>
        <taxon>Viruses</taxon>
        <taxon>Duplodnaviria</taxon>
        <taxon>Heunggongvirae</taxon>
        <taxon>Uroviricota</taxon>
        <taxon>Caudoviricetes</taxon>
    </lineage>
</organism>
<dbReference type="EMBL" id="BK032799">
    <property type="protein sequence ID" value="DAF60915.1"/>
    <property type="molecule type" value="Genomic_DNA"/>
</dbReference>
<name>A0A8S5TD00_9CAUD</name>
<protein>
    <submittedName>
        <fullName evidence="1">NUDIX domain protein</fullName>
    </submittedName>
</protein>
<evidence type="ECO:0000313" key="1">
    <source>
        <dbReference type="EMBL" id="DAF60915.1"/>
    </source>
</evidence>